<dbReference type="InterPro" id="IPR007197">
    <property type="entry name" value="rSAM"/>
</dbReference>
<accession>A0A0E1XBX8</accession>
<proteinExistence type="predicted"/>
<dbReference type="PANTHER" id="PTHR13932">
    <property type="entry name" value="COPROPORPHYRINIGEN III OXIDASE"/>
    <property type="match status" value="1"/>
</dbReference>
<sequence>MAKTLAEMGVNRASLGVQDVDSRVQMAIGRVQPIETVAEATRLLREVGINRINFDLIYGLPLQTVETLRETCERVVTLSPDRVACYGYAHLPQRRANQRLIDENTLPDADERFRQARIVADSFIGFGYQPVGIDHFALPDDDLAIAAREGTLNRNFQGYTNDRCGTLIGFGPSSISQFPGGYAQNISDVGQYRKRVEAGELATVRGYTLRDTDRIRSAIISALMCNFCVDLNAVAPGMEFSDEFALLRPLVAHGLVAVEGRTIRATENGKSLIRLVAAAFDEFRRDSVHGFSFAV</sequence>
<organism evidence="3">
    <name type="scientific">Brucella pinnipedialis M292/94/1</name>
    <dbReference type="NCBI Taxonomy" id="520462"/>
    <lineage>
        <taxon>Bacteria</taxon>
        <taxon>Pseudomonadati</taxon>
        <taxon>Pseudomonadota</taxon>
        <taxon>Alphaproteobacteria</taxon>
        <taxon>Hyphomicrobiales</taxon>
        <taxon>Brucellaceae</taxon>
        <taxon>Brucella/Ochrobactrum group</taxon>
        <taxon>Brucella</taxon>
    </lineage>
</organism>
<dbReference type="SUPFAM" id="SSF102114">
    <property type="entry name" value="Radical SAM enzymes"/>
    <property type="match status" value="1"/>
</dbReference>
<dbReference type="GO" id="GO:0051989">
    <property type="term" value="F:coproporphyrinogen dehydrogenase activity"/>
    <property type="evidence" value="ECO:0007669"/>
    <property type="project" value="TreeGrafter"/>
</dbReference>
<dbReference type="InterPro" id="IPR034505">
    <property type="entry name" value="Coproporphyrinogen-III_oxidase"/>
</dbReference>
<protein>
    <submittedName>
        <fullName evidence="3">Oxygen-independent coproporphyrinogen III oxidase</fullName>
    </submittedName>
</protein>
<evidence type="ECO:0000313" key="3">
    <source>
        <dbReference type="EMBL" id="EEZ30812.1"/>
    </source>
</evidence>
<keyword evidence="1" id="KW-0560">Oxidoreductase</keyword>
<dbReference type="HOGENOM" id="CLU_1077226_0_0_5"/>
<dbReference type="Pfam" id="PF04055">
    <property type="entry name" value="Radical_SAM"/>
    <property type="match status" value="1"/>
</dbReference>
<name>A0A0E1XBX8_9HYPH</name>
<dbReference type="AlphaFoldDB" id="A0A0E1XBX8"/>
<dbReference type="Gene3D" id="1.10.10.920">
    <property type="match status" value="1"/>
</dbReference>
<dbReference type="InterPro" id="IPR058240">
    <property type="entry name" value="rSAM_sf"/>
</dbReference>
<reference evidence="3" key="1">
    <citation type="submission" date="2009-01" db="EMBL/GenBank/DDBJ databases">
        <title>The Genome Sequence of Brucella pinnipedialis M292/94/1.</title>
        <authorList>
            <consortium name="The Broad Institute Genome Sequencing Platform"/>
            <person name="Ward D."/>
            <person name="Young S.K."/>
            <person name="Kodira C.D."/>
            <person name="Zeng Q."/>
            <person name="Koehrsen M."/>
            <person name="Alvarado L."/>
            <person name="Berlin A."/>
            <person name="Borenstein D."/>
            <person name="Chen Z."/>
            <person name="Engels R."/>
            <person name="Freedman E."/>
            <person name="Gellesch M."/>
            <person name="Goldberg J."/>
            <person name="Griggs A."/>
            <person name="Gujja S."/>
            <person name="Heiman D."/>
            <person name="Hepburn T."/>
            <person name="Howarth C."/>
            <person name="Jen D."/>
            <person name="Larson L."/>
            <person name="Lewis B."/>
            <person name="Mehta T."/>
            <person name="Park D."/>
            <person name="Pearson M."/>
            <person name="Roberts A."/>
            <person name="Saif S."/>
            <person name="Shea T."/>
            <person name="Shenoy N."/>
            <person name="Sisk P."/>
            <person name="Stolte C."/>
            <person name="Sykes S."/>
            <person name="Walk T."/>
            <person name="White J."/>
            <person name="Yandava C."/>
            <person name="Whatmore A.M."/>
            <person name="Perrett L.L."/>
            <person name="O'Callaghan D."/>
            <person name="Nusbaum C."/>
            <person name="Galagan J."/>
            <person name="Birren B."/>
        </authorList>
    </citation>
    <scope>NUCLEOTIDE SEQUENCE [LARGE SCALE GENOMIC DNA]</scope>
    <source>
        <strain evidence="3">M292/94/1</strain>
    </source>
</reference>
<dbReference type="EMBL" id="EQ999546">
    <property type="protein sequence ID" value="EEZ30812.1"/>
    <property type="molecule type" value="Genomic_DNA"/>
</dbReference>
<evidence type="ECO:0000256" key="1">
    <source>
        <dbReference type="ARBA" id="ARBA00023002"/>
    </source>
</evidence>
<dbReference type="GO" id="GO:0005737">
    <property type="term" value="C:cytoplasm"/>
    <property type="evidence" value="ECO:0007669"/>
    <property type="project" value="TreeGrafter"/>
</dbReference>
<gene>
    <name evidence="3" type="ORF">BALG_00932</name>
</gene>
<evidence type="ECO:0000259" key="2">
    <source>
        <dbReference type="Pfam" id="PF04055"/>
    </source>
</evidence>
<dbReference type="Gene3D" id="3.30.750.200">
    <property type="match status" value="1"/>
</dbReference>
<dbReference type="PANTHER" id="PTHR13932:SF6">
    <property type="entry name" value="OXYGEN-INDEPENDENT COPROPORPHYRINOGEN III OXIDASE"/>
    <property type="match status" value="1"/>
</dbReference>
<dbReference type="Proteomes" id="UP000004659">
    <property type="component" value="Unassembled WGS sequence"/>
</dbReference>
<feature type="domain" description="Radical SAM core" evidence="2">
    <location>
        <begin position="2"/>
        <end position="74"/>
    </location>
</feature>
<dbReference type="GO" id="GO:0006782">
    <property type="term" value="P:protoporphyrinogen IX biosynthetic process"/>
    <property type="evidence" value="ECO:0007669"/>
    <property type="project" value="TreeGrafter"/>
</dbReference>
<dbReference type="GO" id="GO:0051539">
    <property type="term" value="F:4 iron, 4 sulfur cluster binding"/>
    <property type="evidence" value="ECO:0007669"/>
    <property type="project" value="TreeGrafter"/>
</dbReference>